<organism evidence="2">
    <name type="scientific">marine sediment metagenome</name>
    <dbReference type="NCBI Taxonomy" id="412755"/>
    <lineage>
        <taxon>unclassified sequences</taxon>
        <taxon>metagenomes</taxon>
        <taxon>ecological metagenomes</taxon>
    </lineage>
</organism>
<dbReference type="AlphaFoldDB" id="A0A0F9DPC5"/>
<sequence>ITNISPPAGYTVHVIQSPDDVSFALTRIHFAEPFLGALYVSAEFSDGNTYHYWLQPAPVWLANTDYNVNQAVSPSVDNGLVYKARRLSGANPAWSANTPRATSDVVEPTTANDFKYTVTQVIGPTPRSGELEPIWPTKAGAIIIEDLDDTEVPTTPDAPTPDTGPDIFIDQDRQGRYEGF</sequence>
<reference evidence="2" key="1">
    <citation type="journal article" date="2015" name="Nature">
        <title>Complex archaea that bridge the gap between prokaryotes and eukaryotes.</title>
        <authorList>
            <person name="Spang A."/>
            <person name="Saw J.H."/>
            <person name="Jorgensen S.L."/>
            <person name="Zaremba-Niedzwiedzka K."/>
            <person name="Martijn J."/>
            <person name="Lind A.E."/>
            <person name="van Eijk R."/>
            <person name="Schleper C."/>
            <person name="Guy L."/>
            <person name="Ettema T.J."/>
        </authorList>
    </citation>
    <scope>NUCLEOTIDE SEQUENCE</scope>
</reference>
<dbReference type="EMBL" id="LAZR01028098">
    <property type="protein sequence ID" value="KKL63633.1"/>
    <property type="molecule type" value="Genomic_DNA"/>
</dbReference>
<comment type="caution">
    <text evidence="2">The sequence shown here is derived from an EMBL/GenBank/DDBJ whole genome shotgun (WGS) entry which is preliminary data.</text>
</comment>
<proteinExistence type="predicted"/>
<feature type="compositionally biased region" description="Low complexity" evidence="1">
    <location>
        <begin position="152"/>
        <end position="166"/>
    </location>
</feature>
<accession>A0A0F9DPC5</accession>
<evidence type="ECO:0000313" key="2">
    <source>
        <dbReference type="EMBL" id="KKL63633.1"/>
    </source>
</evidence>
<feature type="compositionally biased region" description="Basic and acidic residues" evidence="1">
    <location>
        <begin position="170"/>
        <end position="180"/>
    </location>
</feature>
<protein>
    <submittedName>
        <fullName evidence="2">Uncharacterized protein</fullName>
    </submittedName>
</protein>
<feature type="non-terminal residue" evidence="2">
    <location>
        <position position="1"/>
    </location>
</feature>
<feature type="region of interest" description="Disordered" evidence="1">
    <location>
        <begin position="150"/>
        <end position="180"/>
    </location>
</feature>
<name>A0A0F9DPC5_9ZZZZ</name>
<evidence type="ECO:0000256" key="1">
    <source>
        <dbReference type="SAM" id="MobiDB-lite"/>
    </source>
</evidence>
<gene>
    <name evidence="2" type="ORF">LCGC14_2173160</name>
</gene>